<dbReference type="Proteomes" id="UP000183255">
    <property type="component" value="Unassembled WGS sequence"/>
</dbReference>
<sequence length="295" mass="33653">MHKTLIFMAAGMGKRFGGNKQLAELGPLGQSLMEYTAYDAVRLGVDKLVFVLRKDMEEAFMDTLGKRLEGKVPFDLVFQKEEDLPLEKPLHVKREKPWGTGQCLYAARHAIEEGFLILNADDFYGRSVLSDLMKALEEGETLAIPGYRVINTLSEEGAVSRGVLEVSETGHVVSIKERERIYLEEGHLYYEEDGVHPMTGEELVSMNIWAGKKSILRHLPEVFHQFLETPGRDLRKEEFYLPVAMEALLKKEKVSLKVLPVSEEWMGVTYQEDRNRVMARLKDLTESGVYPRVLF</sequence>
<dbReference type="SUPFAM" id="SSF53448">
    <property type="entry name" value="Nucleotide-diphospho-sugar transferases"/>
    <property type="match status" value="1"/>
</dbReference>
<dbReference type="InterPro" id="IPR025877">
    <property type="entry name" value="MobA-like_NTP_Trfase"/>
</dbReference>
<dbReference type="Pfam" id="PF12804">
    <property type="entry name" value="NTP_transf_3"/>
    <property type="match status" value="1"/>
</dbReference>
<accession>A0A1G8K162</accession>
<gene>
    <name evidence="2" type="ORF">SAMN05421804_102169</name>
</gene>
<protein>
    <submittedName>
        <fullName evidence="2">MobA-like NTP transferase domain-containing protein</fullName>
    </submittedName>
</protein>
<name>A0A1G8K162_9CLOT</name>
<evidence type="ECO:0000313" key="3">
    <source>
        <dbReference type="Proteomes" id="UP000183255"/>
    </source>
</evidence>
<dbReference type="AlphaFoldDB" id="A0A1G8K162"/>
<dbReference type="RefSeq" id="WP_031577718.1">
    <property type="nucleotide sequence ID" value="NZ_FNDZ01000002.1"/>
</dbReference>
<reference evidence="2 3" key="1">
    <citation type="submission" date="2016-10" db="EMBL/GenBank/DDBJ databases">
        <authorList>
            <person name="de Groot N.N."/>
        </authorList>
    </citation>
    <scope>NUCLEOTIDE SEQUENCE [LARGE SCALE GENOMIC DNA]</scope>
    <source>
        <strain evidence="2 3">CGMCC 1.5058</strain>
    </source>
</reference>
<proteinExistence type="predicted"/>
<feature type="domain" description="MobA-like NTP transferase" evidence="1">
    <location>
        <begin position="6"/>
        <end position="147"/>
    </location>
</feature>
<dbReference type="EMBL" id="FNDZ01000002">
    <property type="protein sequence ID" value="SDI37181.1"/>
    <property type="molecule type" value="Genomic_DNA"/>
</dbReference>
<dbReference type="Gene3D" id="3.90.550.10">
    <property type="entry name" value="Spore Coat Polysaccharide Biosynthesis Protein SpsA, Chain A"/>
    <property type="match status" value="1"/>
</dbReference>
<organism evidence="2 3">
    <name type="scientific">Proteiniclasticum ruminis</name>
    <dbReference type="NCBI Taxonomy" id="398199"/>
    <lineage>
        <taxon>Bacteria</taxon>
        <taxon>Bacillati</taxon>
        <taxon>Bacillota</taxon>
        <taxon>Clostridia</taxon>
        <taxon>Eubacteriales</taxon>
        <taxon>Clostridiaceae</taxon>
        <taxon>Proteiniclasticum</taxon>
    </lineage>
</organism>
<dbReference type="InterPro" id="IPR029044">
    <property type="entry name" value="Nucleotide-diphossugar_trans"/>
</dbReference>
<evidence type="ECO:0000259" key="1">
    <source>
        <dbReference type="Pfam" id="PF12804"/>
    </source>
</evidence>
<evidence type="ECO:0000313" key="2">
    <source>
        <dbReference type="EMBL" id="SDI37181.1"/>
    </source>
</evidence>
<dbReference type="GO" id="GO:0016779">
    <property type="term" value="F:nucleotidyltransferase activity"/>
    <property type="evidence" value="ECO:0007669"/>
    <property type="project" value="UniProtKB-ARBA"/>
</dbReference>
<keyword evidence="2" id="KW-0808">Transferase</keyword>